<organism evidence="8 9">
    <name type="scientific">Paenibacillus prosopidis</name>
    <dbReference type="NCBI Taxonomy" id="630520"/>
    <lineage>
        <taxon>Bacteria</taxon>
        <taxon>Bacillati</taxon>
        <taxon>Bacillota</taxon>
        <taxon>Bacilli</taxon>
        <taxon>Bacillales</taxon>
        <taxon>Paenibacillaceae</taxon>
        <taxon>Paenibacillus</taxon>
    </lineage>
</organism>
<dbReference type="InterPro" id="IPR035906">
    <property type="entry name" value="MetI-like_sf"/>
</dbReference>
<feature type="transmembrane region" description="Helical" evidence="6">
    <location>
        <begin position="181"/>
        <end position="204"/>
    </location>
</feature>
<evidence type="ECO:0000259" key="7">
    <source>
        <dbReference type="PROSITE" id="PS50928"/>
    </source>
</evidence>
<sequence>MNQSARLAESVGSKRIPSAKKKEDYLKRAFPFYLMIFPGLLVFLVFKYVPMFGVFIAFKNYSPFRGVWKSEWIGLENFVRLFSENDFLLLLKNTLYLNLLDTFIAFPFTILVALFLNEVRKKHFKNAIQTILYAPHFLSWVVVVGITMLFLRTQDGGVNVLLNALGFESINFFSNAGSFRFIWLFHNIWQGAGWGAIIYLAAIASINPSLYEAATMDGASRLRQIWHITLPSLKTVIVIMFILRLGNFIDVGFEHIFLLQNPLNLHVSDVFETYVYRIGLVQGDFSYSTAVGLFKSVVGLVMIVAANTIAKRLGEEGVY</sequence>
<feature type="transmembrane region" description="Helical" evidence="6">
    <location>
        <begin position="225"/>
        <end position="243"/>
    </location>
</feature>
<evidence type="ECO:0000256" key="6">
    <source>
        <dbReference type="RuleBase" id="RU363032"/>
    </source>
</evidence>
<dbReference type="SUPFAM" id="SSF161098">
    <property type="entry name" value="MetI-like"/>
    <property type="match status" value="1"/>
</dbReference>
<name>A0A368VYG6_9BACL</name>
<evidence type="ECO:0000256" key="5">
    <source>
        <dbReference type="ARBA" id="ARBA00023136"/>
    </source>
</evidence>
<evidence type="ECO:0000313" key="8">
    <source>
        <dbReference type="EMBL" id="RCW46414.1"/>
    </source>
</evidence>
<dbReference type="GO" id="GO:0005886">
    <property type="term" value="C:plasma membrane"/>
    <property type="evidence" value="ECO:0007669"/>
    <property type="project" value="UniProtKB-SubCell"/>
</dbReference>
<feature type="transmembrane region" description="Helical" evidence="6">
    <location>
        <begin position="95"/>
        <end position="119"/>
    </location>
</feature>
<dbReference type="CDD" id="cd06261">
    <property type="entry name" value="TM_PBP2"/>
    <property type="match status" value="1"/>
</dbReference>
<proteinExistence type="inferred from homology"/>
<dbReference type="EMBL" id="QPJD01000009">
    <property type="protein sequence ID" value="RCW46414.1"/>
    <property type="molecule type" value="Genomic_DNA"/>
</dbReference>
<evidence type="ECO:0000256" key="2">
    <source>
        <dbReference type="ARBA" id="ARBA00022448"/>
    </source>
</evidence>
<dbReference type="GO" id="GO:0055085">
    <property type="term" value="P:transmembrane transport"/>
    <property type="evidence" value="ECO:0007669"/>
    <property type="project" value="InterPro"/>
</dbReference>
<feature type="domain" description="ABC transmembrane type-1" evidence="7">
    <location>
        <begin position="91"/>
        <end position="306"/>
    </location>
</feature>
<comment type="subcellular location">
    <subcellularLocation>
        <location evidence="6">Cell membrane</location>
        <topology evidence="6">Multi-pass membrane protein</topology>
    </subcellularLocation>
    <subcellularLocation>
        <location evidence="1">Membrane</location>
        <topology evidence="1">Multi-pass membrane protein</topology>
    </subcellularLocation>
</comment>
<keyword evidence="3 6" id="KW-0812">Transmembrane</keyword>
<dbReference type="InterPro" id="IPR000515">
    <property type="entry name" value="MetI-like"/>
</dbReference>
<protein>
    <submittedName>
        <fullName evidence="8">Putative aldouronate transport system permease protein</fullName>
    </submittedName>
</protein>
<dbReference type="OrthoDB" id="9785836at2"/>
<feature type="transmembrane region" description="Helical" evidence="6">
    <location>
        <begin position="30"/>
        <end position="58"/>
    </location>
</feature>
<keyword evidence="9" id="KW-1185">Reference proteome</keyword>
<feature type="transmembrane region" description="Helical" evidence="6">
    <location>
        <begin position="285"/>
        <end position="306"/>
    </location>
</feature>
<keyword evidence="5 6" id="KW-0472">Membrane</keyword>
<accession>A0A368VYG6</accession>
<reference evidence="8 9" key="1">
    <citation type="submission" date="2018-07" db="EMBL/GenBank/DDBJ databases">
        <title>Genomic Encyclopedia of Type Strains, Phase III (KMG-III): the genomes of soil and plant-associated and newly described type strains.</title>
        <authorList>
            <person name="Whitman W."/>
        </authorList>
    </citation>
    <scope>NUCLEOTIDE SEQUENCE [LARGE SCALE GENOMIC DNA]</scope>
    <source>
        <strain evidence="8 9">CECT 7506</strain>
    </source>
</reference>
<evidence type="ECO:0000256" key="4">
    <source>
        <dbReference type="ARBA" id="ARBA00022989"/>
    </source>
</evidence>
<dbReference type="Proteomes" id="UP000252415">
    <property type="component" value="Unassembled WGS sequence"/>
</dbReference>
<dbReference type="PANTHER" id="PTHR43496">
    <property type="entry name" value="PROTEIN LPLB"/>
    <property type="match status" value="1"/>
</dbReference>
<keyword evidence="4 6" id="KW-1133">Transmembrane helix</keyword>
<dbReference type="Gene3D" id="1.10.3720.10">
    <property type="entry name" value="MetI-like"/>
    <property type="match status" value="1"/>
</dbReference>
<gene>
    <name evidence="8" type="ORF">DFP97_10956</name>
</gene>
<evidence type="ECO:0000256" key="1">
    <source>
        <dbReference type="ARBA" id="ARBA00004141"/>
    </source>
</evidence>
<dbReference type="PANTHER" id="PTHR43496:SF1">
    <property type="entry name" value="POLYGALACTURONAN_RHAMNOGALACTURONAN TRANSPORT SYSTEM PERMEASE PROTEIN YTEP"/>
    <property type="match status" value="1"/>
</dbReference>
<evidence type="ECO:0000256" key="3">
    <source>
        <dbReference type="ARBA" id="ARBA00022692"/>
    </source>
</evidence>
<dbReference type="PROSITE" id="PS50928">
    <property type="entry name" value="ABC_TM1"/>
    <property type="match status" value="1"/>
</dbReference>
<comment type="similarity">
    <text evidence="6">Belongs to the binding-protein-dependent transport system permease family.</text>
</comment>
<dbReference type="Pfam" id="PF00528">
    <property type="entry name" value="BPD_transp_1"/>
    <property type="match status" value="1"/>
</dbReference>
<keyword evidence="2 6" id="KW-0813">Transport</keyword>
<evidence type="ECO:0000313" key="9">
    <source>
        <dbReference type="Proteomes" id="UP000252415"/>
    </source>
</evidence>
<comment type="caution">
    <text evidence="8">The sequence shown here is derived from an EMBL/GenBank/DDBJ whole genome shotgun (WGS) entry which is preliminary data.</text>
</comment>
<dbReference type="RefSeq" id="WP_114381073.1">
    <property type="nucleotide sequence ID" value="NZ_QPJD01000009.1"/>
</dbReference>
<dbReference type="AlphaFoldDB" id="A0A368VYG6"/>
<feature type="transmembrane region" description="Helical" evidence="6">
    <location>
        <begin position="131"/>
        <end position="151"/>
    </location>
</feature>